<dbReference type="EMBL" id="JQ815363">
    <property type="protein sequence ID" value="AFJ20423.1"/>
    <property type="molecule type" value="Genomic_DNA"/>
</dbReference>
<dbReference type="GeneID" id="14011277"/>
<dbReference type="KEGG" id="vg:14011277"/>
<protein>
    <submittedName>
        <fullName evidence="1">Protein ORF133</fullName>
    </submittedName>
</protein>
<gene>
    <name evidence="1" type="ORF">CyHV1_ORF133</name>
</gene>
<name>K7PBY5_9VIRU</name>
<dbReference type="Proteomes" id="UP000118426">
    <property type="component" value="Segment"/>
</dbReference>
<reference evidence="1 2" key="1">
    <citation type="journal article" date="2013" name="J. Virol.">
        <title>Comparative genomics of carp herpesviruses.</title>
        <authorList>
            <person name="Davison A.J."/>
            <person name="Kurobe T."/>
            <person name="Gatherer D."/>
            <person name="Cunningham C."/>
            <person name="Korf I."/>
            <person name="Fukuda H."/>
            <person name="Hedrick R.P."/>
            <person name="Waltzek T.B."/>
        </authorList>
    </citation>
    <scope>NUCLEOTIDE SEQUENCE [LARGE SCALE GENOMIC DNA]</scope>
    <source>
        <strain evidence="1">NG-J1</strain>
    </source>
</reference>
<organism evidence="1 2">
    <name type="scientific">Cyprinid herpesvirus 1</name>
    <dbReference type="NCBI Taxonomy" id="317858"/>
    <lineage>
        <taxon>Viruses</taxon>
        <taxon>Duplodnaviria</taxon>
        <taxon>Heunggongvirae</taxon>
        <taxon>Peploviricota</taxon>
        <taxon>Herviviricetes</taxon>
        <taxon>Herpesvirales</taxon>
        <taxon>Alloherpesviridae</taxon>
        <taxon>Cyvirus</taxon>
        <taxon>Cyvirus cyprinidallo1</taxon>
    </lineage>
</organism>
<accession>K7PBY5</accession>
<proteinExistence type="predicted"/>
<sequence>MAENIVRYLRHTKDGDYSGESVAELLAINPIQSNVCVNASEFYFEVIADLEEGRRWSVRVDEFILTSDFAGEYFDPVHDKKGCILLGFYCSVPERFVKVMHFCEECVFTNNCAHAAPCELTEGRVTLNGDVMFSDDLQLSRPYFVPELEHMRAAGAWTMPCFGKRSQCVWVPRGERVSASEHMMRLYVEFNVRGQKEFTLGMGASEVIVRLVSEENLLEVSSRSRGLRRYRMAAPGRVALFSDSHQGHFMVLSVFGDVRVLAREALLNPGKDRLFFEYPQNASTWVCMINPKSEAIMPPHFAQSPPALRAKTWGDILAAKSMCRGNGLDAKAVQVRGSSDYHYTGSVSKAISITTLLFEDMYSGWAITSRSQQPGLLSRLERRAGDESLYMLFGDREDGAICVYEDEDSSLPSKFGAAVVHGPDCRYPCVMVFDADSTSGRLLCRIPLTSQRVNTSFPHNTQRCP</sequence>
<evidence type="ECO:0000313" key="2">
    <source>
        <dbReference type="Proteomes" id="UP000118426"/>
    </source>
</evidence>
<keyword evidence="2" id="KW-1185">Reference proteome</keyword>
<dbReference type="RefSeq" id="YP_007003789.1">
    <property type="nucleotide sequence ID" value="NC_019491.1"/>
</dbReference>
<evidence type="ECO:0000313" key="1">
    <source>
        <dbReference type="EMBL" id="AFJ20423.1"/>
    </source>
</evidence>